<dbReference type="InterPro" id="IPR003593">
    <property type="entry name" value="AAA+_ATPase"/>
</dbReference>
<comment type="subcellular location">
    <subcellularLocation>
        <location evidence="1">Cell inner membrane</location>
    </subcellularLocation>
</comment>
<dbReference type="Proteomes" id="UP000591272">
    <property type="component" value="Unassembled WGS sequence"/>
</dbReference>
<dbReference type="SMART" id="SM00382">
    <property type="entry name" value="AAA"/>
    <property type="match status" value="1"/>
</dbReference>
<dbReference type="PROSITE" id="PS00211">
    <property type="entry name" value="ABC_TRANSPORTER_1"/>
    <property type="match status" value="1"/>
</dbReference>
<dbReference type="GO" id="GO:0015833">
    <property type="term" value="P:peptide transport"/>
    <property type="evidence" value="ECO:0007669"/>
    <property type="project" value="InterPro"/>
</dbReference>
<gene>
    <name evidence="18" type="ORF">BJ999_004985</name>
</gene>
<dbReference type="InterPro" id="IPR050319">
    <property type="entry name" value="ABC_transp_ATP-bind"/>
</dbReference>
<dbReference type="PANTHER" id="PTHR43776">
    <property type="entry name" value="TRANSPORT ATP-BINDING PROTEIN"/>
    <property type="match status" value="1"/>
</dbReference>
<evidence type="ECO:0000256" key="3">
    <source>
        <dbReference type="ARBA" id="ARBA00022448"/>
    </source>
</evidence>
<keyword evidence="9" id="KW-0067">ATP-binding</keyword>
<dbReference type="SUPFAM" id="SSF52540">
    <property type="entry name" value="P-loop containing nucleoside triphosphate hydrolases"/>
    <property type="match status" value="1"/>
</dbReference>
<keyword evidence="3" id="KW-0813">Transport</keyword>
<dbReference type="EMBL" id="JACCBT010000001">
    <property type="protein sequence ID" value="NYE14689.1"/>
    <property type="molecule type" value="Genomic_DNA"/>
</dbReference>
<proteinExistence type="inferred from homology"/>
<comment type="caution">
    <text evidence="18">The sequence shown here is derived from an EMBL/GenBank/DDBJ whole genome shotgun (WGS) entry which is preliminary data.</text>
</comment>
<dbReference type="InterPro" id="IPR017871">
    <property type="entry name" value="ABC_transporter-like_CS"/>
</dbReference>
<dbReference type="GO" id="GO:0005886">
    <property type="term" value="C:plasma membrane"/>
    <property type="evidence" value="ECO:0007669"/>
    <property type="project" value="UniProtKB-SubCell"/>
</dbReference>
<keyword evidence="7" id="KW-0547">Nucleotide-binding</keyword>
<keyword evidence="8" id="KW-0378">Hydrolase</keyword>
<protein>
    <recommendedName>
        <fullName evidence="15">Glutathione import ATP-binding protein GsiA</fullName>
        <ecNumber evidence="14">7.4.2.10</ecNumber>
    </recommendedName>
</protein>
<evidence type="ECO:0000256" key="4">
    <source>
        <dbReference type="ARBA" id="ARBA00022475"/>
    </source>
</evidence>
<evidence type="ECO:0000256" key="15">
    <source>
        <dbReference type="ARBA" id="ARBA00041187"/>
    </source>
</evidence>
<comment type="catalytic activity">
    <reaction evidence="16">
        <text>glutathione(out) + ATP + H2O = glutathione(in) + ADP + phosphate + H(+)</text>
        <dbReference type="Rhea" id="RHEA:29791"/>
        <dbReference type="ChEBI" id="CHEBI:15377"/>
        <dbReference type="ChEBI" id="CHEBI:15378"/>
        <dbReference type="ChEBI" id="CHEBI:30616"/>
        <dbReference type="ChEBI" id="CHEBI:43474"/>
        <dbReference type="ChEBI" id="CHEBI:57925"/>
        <dbReference type="ChEBI" id="CHEBI:456216"/>
        <dbReference type="EC" id="7.4.2.10"/>
    </reaction>
</comment>
<evidence type="ECO:0000256" key="7">
    <source>
        <dbReference type="ARBA" id="ARBA00022741"/>
    </source>
</evidence>
<keyword evidence="10" id="KW-1278">Translocase</keyword>
<dbReference type="Pfam" id="PF00005">
    <property type="entry name" value="ABC_tran"/>
    <property type="match status" value="1"/>
</dbReference>
<evidence type="ECO:0000259" key="17">
    <source>
        <dbReference type="PROSITE" id="PS50893"/>
    </source>
</evidence>
<keyword evidence="4" id="KW-1003">Cell membrane</keyword>
<evidence type="ECO:0000256" key="11">
    <source>
        <dbReference type="ARBA" id="ARBA00023136"/>
    </source>
</evidence>
<dbReference type="PROSITE" id="PS50893">
    <property type="entry name" value="ABC_TRANSPORTER_2"/>
    <property type="match status" value="1"/>
</dbReference>
<evidence type="ECO:0000313" key="18">
    <source>
        <dbReference type="EMBL" id="NYE14689.1"/>
    </source>
</evidence>
<dbReference type="PANTHER" id="PTHR43776:SF15">
    <property type="entry name" value="GLUTATHIONE IMPORT ATP-BINDING PROTEIN GSIA"/>
    <property type="match status" value="1"/>
</dbReference>
<dbReference type="InterPro" id="IPR003439">
    <property type="entry name" value="ABC_transporter-like_ATP-bd"/>
</dbReference>
<evidence type="ECO:0000256" key="14">
    <source>
        <dbReference type="ARBA" id="ARBA00039050"/>
    </source>
</evidence>
<dbReference type="InterPro" id="IPR027417">
    <property type="entry name" value="P-loop_NTPase"/>
</dbReference>
<organism evidence="18 19">
    <name type="scientific">Actinomadura citrea</name>
    <dbReference type="NCBI Taxonomy" id="46158"/>
    <lineage>
        <taxon>Bacteria</taxon>
        <taxon>Bacillati</taxon>
        <taxon>Actinomycetota</taxon>
        <taxon>Actinomycetes</taxon>
        <taxon>Streptosporangiales</taxon>
        <taxon>Thermomonosporaceae</taxon>
        <taxon>Actinomadura</taxon>
    </lineage>
</organism>
<keyword evidence="6" id="KW-0677">Repeat</keyword>
<dbReference type="GO" id="GO:0016887">
    <property type="term" value="F:ATP hydrolysis activity"/>
    <property type="evidence" value="ECO:0007669"/>
    <property type="project" value="InterPro"/>
</dbReference>
<evidence type="ECO:0000256" key="8">
    <source>
        <dbReference type="ARBA" id="ARBA00022801"/>
    </source>
</evidence>
<dbReference type="Gene3D" id="3.40.50.300">
    <property type="entry name" value="P-loop containing nucleotide triphosphate hydrolases"/>
    <property type="match status" value="1"/>
</dbReference>
<dbReference type="EC" id="7.4.2.10" evidence="14"/>
<evidence type="ECO:0000256" key="2">
    <source>
        <dbReference type="ARBA" id="ARBA00011469"/>
    </source>
</evidence>
<dbReference type="InterPro" id="IPR013563">
    <property type="entry name" value="Oligopep_ABC_C"/>
</dbReference>
<comment type="function">
    <text evidence="12">Part of the ABC transporter complex GsiABCD involved in glutathione import. Responsible for energy coupling to the transport system.</text>
</comment>
<evidence type="ECO:0000256" key="16">
    <source>
        <dbReference type="ARBA" id="ARBA00047640"/>
    </source>
</evidence>
<comment type="subunit">
    <text evidence="2">The complex is composed of two ATP-binding proteins (GsiA), two transmembrane proteins (GsiC and GsiD) and a solute-binding protein (GsiB).</text>
</comment>
<evidence type="ECO:0000256" key="6">
    <source>
        <dbReference type="ARBA" id="ARBA00022737"/>
    </source>
</evidence>
<evidence type="ECO:0000256" key="1">
    <source>
        <dbReference type="ARBA" id="ARBA00004533"/>
    </source>
</evidence>
<evidence type="ECO:0000256" key="13">
    <source>
        <dbReference type="ARBA" id="ARBA00038416"/>
    </source>
</evidence>
<evidence type="ECO:0000313" key="19">
    <source>
        <dbReference type="Proteomes" id="UP000591272"/>
    </source>
</evidence>
<reference evidence="18 19" key="1">
    <citation type="submission" date="2020-07" db="EMBL/GenBank/DDBJ databases">
        <title>Sequencing the genomes of 1000 actinobacteria strains.</title>
        <authorList>
            <person name="Klenk H.-P."/>
        </authorList>
    </citation>
    <scope>NUCLEOTIDE SEQUENCE [LARGE SCALE GENOMIC DNA]</scope>
    <source>
        <strain evidence="18 19">DSM 43461</strain>
    </source>
</reference>
<dbReference type="RefSeq" id="WP_179835526.1">
    <property type="nucleotide sequence ID" value="NZ_BMRD01000010.1"/>
</dbReference>
<keyword evidence="5" id="KW-0997">Cell inner membrane</keyword>
<dbReference type="AlphaFoldDB" id="A0A7Y9GDU8"/>
<evidence type="ECO:0000256" key="12">
    <source>
        <dbReference type="ARBA" id="ARBA00037530"/>
    </source>
</evidence>
<accession>A0A7Y9GDU8</accession>
<sequence length="258" mass="27553">MTEPLLSATNLTKTFGSGTPAVDGVSLELHAGETLGVVGESGSGKSTTAKMVLRLLTPDTGRVVFAGHDLARTRGAALRRLRARLQLVPQSPQTSLNPRMTVGDAVAFNLRAHGRPRRTIPGRVADLLDRVGVPPSDAGRYPHEMSGGQIQRVALARALATDPEVVVCDEAVSALDKSIQAQVLNLLAGLQRDTGVAFLFISHDLAVVEHIADRVMVMQQGRVVEEGPADRIWSQPGHPYTRTLLASIPPLPRPGERP</sequence>
<keyword evidence="19" id="KW-1185">Reference proteome</keyword>
<comment type="similarity">
    <text evidence="13">Belongs to the ABC transporter superfamily. Glutathione importer (TC 3.A.1.5.11) family.</text>
</comment>
<dbReference type="CDD" id="cd03257">
    <property type="entry name" value="ABC_NikE_OppD_transporters"/>
    <property type="match status" value="1"/>
</dbReference>
<evidence type="ECO:0000256" key="10">
    <source>
        <dbReference type="ARBA" id="ARBA00022967"/>
    </source>
</evidence>
<dbReference type="GO" id="GO:0005524">
    <property type="term" value="F:ATP binding"/>
    <property type="evidence" value="ECO:0007669"/>
    <property type="project" value="UniProtKB-KW"/>
</dbReference>
<keyword evidence="11" id="KW-0472">Membrane</keyword>
<name>A0A7Y9GDU8_9ACTN</name>
<feature type="domain" description="ABC transporter" evidence="17">
    <location>
        <begin position="6"/>
        <end position="245"/>
    </location>
</feature>
<evidence type="ECO:0000256" key="9">
    <source>
        <dbReference type="ARBA" id="ARBA00022840"/>
    </source>
</evidence>
<evidence type="ECO:0000256" key="5">
    <source>
        <dbReference type="ARBA" id="ARBA00022519"/>
    </source>
</evidence>
<dbReference type="GO" id="GO:0055085">
    <property type="term" value="P:transmembrane transport"/>
    <property type="evidence" value="ECO:0007669"/>
    <property type="project" value="UniProtKB-ARBA"/>
</dbReference>
<dbReference type="Pfam" id="PF08352">
    <property type="entry name" value="oligo_HPY"/>
    <property type="match status" value="1"/>
</dbReference>